<dbReference type="Pfam" id="PF08477">
    <property type="entry name" value="Roc"/>
    <property type="match status" value="1"/>
</dbReference>
<evidence type="ECO:0000256" key="1">
    <source>
        <dbReference type="ARBA" id="ARBA00001946"/>
    </source>
</evidence>
<evidence type="ECO:0000256" key="5">
    <source>
        <dbReference type="SAM" id="Phobius"/>
    </source>
</evidence>
<dbReference type="SUPFAM" id="SSF52058">
    <property type="entry name" value="L domain-like"/>
    <property type="match status" value="1"/>
</dbReference>
<dbReference type="PANTHER" id="PTHR45617:SF171">
    <property type="entry name" value="LEUCINE-RICH REPEAT-CONTAINING PROTEIN 15"/>
    <property type="match status" value="1"/>
</dbReference>
<dbReference type="Gene3D" id="1.25.10.10">
    <property type="entry name" value="Leucine-rich Repeat Variant"/>
    <property type="match status" value="2"/>
</dbReference>
<proteinExistence type="predicted"/>
<dbReference type="SMART" id="SM00369">
    <property type="entry name" value="LRR_TYP"/>
    <property type="match status" value="4"/>
</dbReference>
<dbReference type="Pfam" id="PF23745">
    <property type="entry name" value="ANK_LRRK2"/>
    <property type="match status" value="1"/>
</dbReference>
<dbReference type="PANTHER" id="PTHR45617">
    <property type="entry name" value="LEUCINE RICH REPEAT FAMILY PROTEIN"/>
    <property type="match status" value="1"/>
</dbReference>
<dbReference type="Proteomes" id="UP001217089">
    <property type="component" value="Unassembled WGS sequence"/>
</dbReference>
<evidence type="ECO:0000256" key="4">
    <source>
        <dbReference type="ARBA" id="ARBA00022741"/>
    </source>
</evidence>
<feature type="domain" description="Roc" evidence="6">
    <location>
        <begin position="1230"/>
        <end position="1398"/>
    </location>
</feature>
<gene>
    <name evidence="7" type="ORF">KUTeg_021234</name>
</gene>
<keyword evidence="3" id="KW-0677">Repeat</keyword>
<dbReference type="Gene3D" id="3.30.70.1390">
    <property type="entry name" value="ROC domain from the Parkinson's disease-associated leucine-rich repeat kinase 2"/>
    <property type="match status" value="1"/>
</dbReference>
<keyword evidence="5" id="KW-0472">Membrane</keyword>
<evidence type="ECO:0000256" key="3">
    <source>
        <dbReference type="ARBA" id="ARBA00022737"/>
    </source>
</evidence>
<dbReference type="Gene3D" id="3.40.50.300">
    <property type="entry name" value="P-loop containing nucleotide triphosphate hydrolases"/>
    <property type="match status" value="1"/>
</dbReference>
<keyword evidence="5" id="KW-1133">Transmembrane helix</keyword>
<dbReference type="InterPro" id="IPR027417">
    <property type="entry name" value="P-loop_NTPase"/>
</dbReference>
<keyword evidence="8" id="KW-1185">Reference proteome</keyword>
<dbReference type="InterPro" id="IPR032675">
    <property type="entry name" value="LRR_dom_sf"/>
</dbReference>
<dbReference type="SUPFAM" id="SSF48403">
    <property type="entry name" value="Ankyrin repeat"/>
    <property type="match status" value="1"/>
</dbReference>
<dbReference type="EMBL" id="JARBDR010000918">
    <property type="protein sequence ID" value="KAJ8302247.1"/>
    <property type="molecule type" value="Genomic_DNA"/>
</dbReference>
<keyword evidence="5" id="KW-0812">Transmembrane</keyword>
<dbReference type="SMART" id="SM00248">
    <property type="entry name" value="ANK"/>
    <property type="match status" value="3"/>
</dbReference>
<dbReference type="PROSITE" id="PS51424">
    <property type="entry name" value="ROC"/>
    <property type="match status" value="1"/>
</dbReference>
<sequence length="1398" mass="159713">MDEQEIRSCRNDMMCIELLDIFLEKSDVLYKNITNQSDLYRYIIKLLEGNIDTKAQLLHGMNVLSELLKNVSLQYHIRMENETSHIYQLLIKVMTSYSDDIDLLVPTLLSLLGVLLADSSIHKAMITDHLAMMISFLEKPQDDKNLVTIVLQVFIVTAQDEEIRALLINEGVHEMIIEGLTPVKEEVEYKCACCALLDTLCEEDDVCVQLVNNDFLHNFIISLMVNIPESVSIQCSLLRIFKKLAQLTFETEVSSETEQNVCIVIYRAMFRHIEKRICVNLMERNAHMAVIDGLRLHLSDNLSVISACRALRGICIFHEKHKHSVIAEGALSLLTTLLTTYSDKEEVQNEIISTLACLADIDIVRYQCFIENVPSKILNCMRKFSENVILQEACLECLCVMSGAEDGTQCLNAVGTFRHAIDILNKHQNCKKGLMLLQLLAEPSICNDKSLCKGLSKILANAMKDNFHDDSILKEACVLVQIYAEMGKEMSKHFVEEGCHDLLFSIMEHHDDNTDLQDIASECLCVLSLEHDLKSNMLLSACSNGIVAGVDCLLEIGADVNFGQGQDTPLCHAVRCQNENLVKLLLKQSVIDSHLHNALMISLKLPSHQITGLLLSSIAKSSDQDVSHITWSGLQLPDVRPEWFVEDLSDQMPRNGSDTGKYITKKIKESHRRRSSTGLYYSESDSKLVSLRKRKQFRFRSDRRFLSDISDNASDFRGLNAFPMPEEPVKFYFSESQNSTFYEFSSKETEEWKTSTLTGANIPISPSDPRFRRKSSLLDQTISQGHDGIWMRKSSRSPSPRLSHKIEETSFIEFLNKLKSKLAKKSLKKKFNSYLFFLIKIILNLNFKSQVPTVVLSSDIENSQIIRPEKIRKRWHSGPAQMNPGSVNDTEDIVYSQMDLNCRRPSIESVLYQHLNSDSNRSSFTSKQQLKLLDISCNIITSLSHLAESEQTMKKIFSNLVKLYLNDNLIEEIPDAIFKISKVECEHKHDLLQELHLSNNALVTIPEHLCHNEIKVLPDKSLGLKNLKKLYLSHNKINKIPEMFLQDCKELDTLEAAYNALECLPSESIATSLQLLNRVKLKNNSLTEKEPFFVPKFLLELQSLRVIDLSENGLFGLPPPSMWKTQMLKELHASKNYITKFTCNYYFGLHFGLHVIITLVYINYEFGLHVVIISVYIYDIGLHVIIILVSITMALFLNLPLFGLDLDLDRSLLKGNVKDLIAFLHNKHKKAIEYYRLKMMVVGFGGRGKTTLLQALMKKYKAKNTNTATVGVIVKTWKFERFRADLRKTVTYTISTWDFAGQEEFYSTHQCYLSNRALYLVVYDIRKGPKEMELLKPWLANIHARAPECPVIIVGTHLDAISEDKQEIIFKNNNKHYSSLTFNLFQYMSFNKSSYRQH</sequence>
<feature type="transmembrane region" description="Helical" evidence="5">
    <location>
        <begin position="1176"/>
        <end position="1197"/>
    </location>
</feature>
<dbReference type="SUPFAM" id="SSF52540">
    <property type="entry name" value="P-loop containing nucleoside triphosphate hydrolases"/>
    <property type="match status" value="1"/>
</dbReference>
<dbReference type="PRINTS" id="PR00449">
    <property type="entry name" value="RASTRNSFRMNG"/>
</dbReference>
<dbReference type="InterPro" id="IPR056593">
    <property type="entry name" value="ANK_LRRK2"/>
</dbReference>
<dbReference type="InterPro" id="IPR011989">
    <property type="entry name" value="ARM-like"/>
</dbReference>
<keyword evidence="4" id="KW-0547">Nucleotide-binding</keyword>
<dbReference type="Pfam" id="PF13855">
    <property type="entry name" value="LRR_8"/>
    <property type="match status" value="1"/>
</dbReference>
<protein>
    <recommendedName>
        <fullName evidence="6">Roc domain-containing protein</fullName>
    </recommendedName>
</protein>
<dbReference type="InterPro" id="IPR016024">
    <property type="entry name" value="ARM-type_fold"/>
</dbReference>
<evidence type="ECO:0000256" key="2">
    <source>
        <dbReference type="ARBA" id="ARBA00022614"/>
    </source>
</evidence>
<evidence type="ECO:0000313" key="7">
    <source>
        <dbReference type="EMBL" id="KAJ8302247.1"/>
    </source>
</evidence>
<dbReference type="InterPro" id="IPR020859">
    <property type="entry name" value="ROC"/>
</dbReference>
<comment type="cofactor">
    <cofactor evidence="1">
        <name>Mg(2+)</name>
        <dbReference type="ChEBI" id="CHEBI:18420"/>
    </cofactor>
</comment>
<dbReference type="InterPro" id="IPR036770">
    <property type="entry name" value="Ankyrin_rpt-contain_sf"/>
</dbReference>
<feature type="transmembrane region" description="Helical" evidence="5">
    <location>
        <begin position="1145"/>
        <end position="1164"/>
    </location>
</feature>
<dbReference type="InterPro" id="IPR001611">
    <property type="entry name" value="Leu-rich_rpt"/>
</dbReference>
<dbReference type="InterPro" id="IPR002110">
    <property type="entry name" value="Ankyrin_rpt"/>
</dbReference>
<reference evidence="7 8" key="1">
    <citation type="submission" date="2022-12" db="EMBL/GenBank/DDBJ databases">
        <title>Chromosome-level genome of Tegillarca granosa.</title>
        <authorList>
            <person name="Kim J."/>
        </authorList>
    </citation>
    <scope>NUCLEOTIDE SEQUENCE [LARGE SCALE GENOMIC DNA]</scope>
    <source>
        <strain evidence="7">Teg-2019</strain>
        <tissue evidence="7">Adductor muscle</tissue>
    </source>
</reference>
<evidence type="ECO:0000259" key="6">
    <source>
        <dbReference type="PROSITE" id="PS51424"/>
    </source>
</evidence>
<dbReference type="Gene3D" id="3.80.10.10">
    <property type="entry name" value="Ribonuclease Inhibitor"/>
    <property type="match status" value="2"/>
</dbReference>
<evidence type="ECO:0000313" key="8">
    <source>
        <dbReference type="Proteomes" id="UP001217089"/>
    </source>
</evidence>
<accession>A0ABQ9EFA8</accession>
<comment type="caution">
    <text evidence="7">The sequence shown here is derived from an EMBL/GenBank/DDBJ whole genome shotgun (WGS) entry which is preliminary data.</text>
</comment>
<organism evidence="7 8">
    <name type="scientific">Tegillarca granosa</name>
    <name type="common">Malaysian cockle</name>
    <name type="synonym">Anadara granosa</name>
    <dbReference type="NCBI Taxonomy" id="220873"/>
    <lineage>
        <taxon>Eukaryota</taxon>
        <taxon>Metazoa</taxon>
        <taxon>Spiralia</taxon>
        <taxon>Lophotrochozoa</taxon>
        <taxon>Mollusca</taxon>
        <taxon>Bivalvia</taxon>
        <taxon>Autobranchia</taxon>
        <taxon>Pteriomorphia</taxon>
        <taxon>Arcoida</taxon>
        <taxon>Arcoidea</taxon>
        <taxon>Arcidae</taxon>
        <taxon>Tegillarca</taxon>
    </lineage>
</organism>
<dbReference type="InterPro" id="IPR003591">
    <property type="entry name" value="Leu-rich_rpt_typical-subtyp"/>
</dbReference>
<dbReference type="PROSITE" id="PS51450">
    <property type="entry name" value="LRR"/>
    <property type="match status" value="3"/>
</dbReference>
<keyword evidence="2" id="KW-0433">Leucine-rich repeat</keyword>
<name>A0ABQ9EFA8_TEGGR</name>
<dbReference type="SMART" id="SM00364">
    <property type="entry name" value="LRR_BAC"/>
    <property type="match status" value="4"/>
</dbReference>
<dbReference type="SUPFAM" id="SSF48371">
    <property type="entry name" value="ARM repeat"/>
    <property type="match status" value="1"/>
</dbReference>
<dbReference type="Gene3D" id="1.25.40.20">
    <property type="entry name" value="Ankyrin repeat-containing domain"/>
    <property type="match status" value="1"/>
</dbReference>